<dbReference type="Pfam" id="PF02518">
    <property type="entry name" value="HATPase_c"/>
    <property type="match status" value="1"/>
</dbReference>
<dbReference type="InterPro" id="IPR036890">
    <property type="entry name" value="HATPase_C_sf"/>
</dbReference>
<keyword evidence="8 10" id="KW-0472">Membrane</keyword>
<dbReference type="Gene3D" id="1.10.8.500">
    <property type="entry name" value="HAMP domain in histidine kinase"/>
    <property type="match status" value="1"/>
</dbReference>
<evidence type="ECO:0000256" key="7">
    <source>
        <dbReference type="ARBA" id="ARBA00023012"/>
    </source>
</evidence>
<dbReference type="PROSITE" id="PS50112">
    <property type="entry name" value="PAS"/>
    <property type="match status" value="1"/>
</dbReference>
<protein>
    <recommendedName>
        <fullName evidence="3">histidine kinase</fullName>
        <ecNumber evidence="3">2.7.13.3</ecNumber>
    </recommendedName>
</protein>
<dbReference type="Pfam" id="PF00672">
    <property type="entry name" value="HAMP"/>
    <property type="match status" value="1"/>
</dbReference>
<dbReference type="InterPro" id="IPR003660">
    <property type="entry name" value="HAMP_dom"/>
</dbReference>
<dbReference type="CDD" id="cd06225">
    <property type="entry name" value="HAMP"/>
    <property type="match status" value="1"/>
</dbReference>
<evidence type="ECO:0000256" key="8">
    <source>
        <dbReference type="ARBA" id="ARBA00023136"/>
    </source>
</evidence>
<reference evidence="15" key="1">
    <citation type="submission" date="2016-09" db="EMBL/GenBank/DDBJ databases">
        <authorList>
            <person name="Gulvik C.A."/>
        </authorList>
    </citation>
    <scope>NUCLEOTIDE SEQUENCE [LARGE SCALE GENOMIC DNA]</scope>
    <source>
        <strain evidence="15">LMG 26306</strain>
    </source>
</reference>
<dbReference type="CDD" id="cd18773">
    <property type="entry name" value="PDC1_HK_sensor"/>
    <property type="match status" value="1"/>
</dbReference>
<dbReference type="InterPro" id="IPR057640">
    <property type="entry name" value="Cache_WalK"/>
</dbReference>
<evidence type="ECO:0000256" key="1">
    <source>
        <dbReference type="ARBA" id="ARBA00000085"/>
    </source>
</evidence>
<dbReference type="Gene3D" id="3.30.565.10">
    <property type="entry name" value="Histidine kinase-like ATPase, C-terminal domain"/>
    <property type="match status" value="1"/>
</dbReference>
<feature type="domain" description="HAMP" evidence="13">
    <location>
        <begin position="200"/>
        <end position="252"/>
    </location>
</feature>
<dbReference type="InterPro" id="IPR003594">
    <property type="entry name" value="HATPase_dom"/>
</dbReference>
<dbReference type="Pfam" id="PF00512">
    <property type="entry name" value="HisKA"/>
    <property type="match status" value="1"/>
</dbReference>
<keyword evidence="10" id="KW-0812">Transmembrane</keyword>
<evidence type="ECO:0000313" key="14">
    <source>
        <dbReference type="EMBL" id="OEG16293.1"/>
    </source>
</evidence>
<dbReference type="FunFam" id="1.10.287.130:FF:000001">
    <property type="entry name" value="Two-component sensor histidine kinase"/>
    <property type="match status" value="1"/>
</dbReference>
<dbReference type="FunFam" id="3.30.565.10:FF:000006">
    <property type="entry name" value="Sensor histidine kinase WalK"/>
    <property type="match status" value="1"/>
</dbReference>
<dbReference type="EMBL" id="MIKB01000013">
    <property type="protein sequence ID" value="OEG16293.1"/>
    <property type="molecule type" value="Genomic_DNA"/>
</dbReference>
<sequence length="609" mass="69363">MKKKVHFFQSVNFKIALSFILLLLIAIQIIGGYFIRELESTTINDYKKTVDLQVTQLASTLSTKLGEKDRDRTEIDANLKKTLSDLSASETIEARVVDDKGIVRASSDLNQQGIIGKKNDYRDLNDFSAKKYSAMDKDKRVYINVQPIQSPTGDTVIGVLYVKSNIEGKYQEITDTARIFFTASIIAGAISIIVTLLIARSITQPIGEMREQALRIARGDYTGKVKVYGKDELGQLAETFNQLSERIEEAQETMEAERNRLDSVLAHMTDGVIATDRRGKVITINEMALSLLNVKDEHVIGSSLLELLDIETDYTLRKLLEEPEEILIDRSSSSMEEDQMIIRVDFAMIRRESGFITGLVCVLHDVTEQEKNERERREFVSNVSHELRTPLTSMRSYIEALSEGAWENPEIAPNFLKVTLEETDRMIRMINDLLNLSRMDSGNGELQLEYVNFNELINFVLDRFDMMVEGNDKKYTIHREFTKRDLWVELDTDKVIQVLDNILNNAIKYSPDGGEITCRLLETHNNVVFSVTDQGLGIPKKDVNKVFDRFYRVDKARAREQGGTGLGLAISREVVKAHNGAIWVESKEGQGSTFYISLPYEPYEEDWWE</sequence>
<evidence type="ECO:0000259" key="13">
    <source>
        <dbReference type="PROSITE" id="PS50885"/>
    </source>
</evidence>
<proteinExistence type="predicted"/>
<dbReference type="GO" id="GO:0000155">
    <property type="term" value="F:phosphorelay sensor kinase activity"/>
    <property type="evidence" value="ECO:0007669"/>
    <property type="project" value="InterPro"/>
</dbReference>
<feature type="domain" description="PAS" evidence="12">
    <location>
        <begin position="257"/>
        <end position="322"/>
    </location>
</feature>
<dbReference type="PROSITE" id="PS50885">
    <property type="entry name" value="HAMP"/>
    <property type="match status" value="1"/>
</dbReference>
<evidence type="ECO:0000256" key="6">
    <source>
        <dbReference type="ARBA" id="ARBA00022777"/>
    </source>
</evidence>
<dbReference type="SUPFAM" id="SSF55874">
    <property type="entry name" value="ATPase domain of HSP90 chaperone/DNA topoisomerase II/histidine kinase"/>
    <property type="match status" value="1"/>
</dbReference>
<dbReference type="Pfam" id="PF23846">
    <property type="entry name" value="Cache_WalK"/>
    <property type="match status" value="1"/>
</dbReference>
<dbReference type="RefSeq" id="WP_069634747.1">
    <property type="nucleotide sequence ID" value="NZ_JXKZ01000007.1"/>
</dbReference>
<evidence type="ECO:0000256" key="4">
    <source>
        <dbReference type="ARBA" id="ARBA00022553"/>
    </source>
</evidence>
<dbReference type="GO" id="GO:0005886">
    <property type="term" value="C:plasma membrane"/>
    <property type="evidence" value="ECO:0007669"/>
    <property type="project" value="TreeGrafter"/>
</dbReference>
<dbReference type="InterPro" id="IPR050351">
    <property type="entry name" value="BphY/WalK/GraS-like"/>
</dbReference>
<dbReference type="GO" id="GO:0004721">
    <property type="term" value="F:phosphoprotein phosphatase activity"/>
    <property type="evidence" value="ECO:0007669"/>
    <property type="project" value="TreeGrafter"/>
</dbReference>
<evidence type="ECO:0000256" key="2">
    <source>
        <dbReference type="ARBA" id="ARBA00004370"/>
    </source>
</evidence>
<dbReference type="Proteomes" id="UP000094764">
    <property type="component" value="Unassembled WGS sequence"/>
</dbReference>
<evidence type="ECO:0000256" key="3">
    <source>
        <dbReference type="ARBA" id="ARBA00012438"/>
    </source>
</evidence>
<dbReference type="NCBIfam" id="TIGR00229">
    <property type="entry name" value="sensory_box"/>
    <property type="match status" value="1"/>
</dbReference>
<dbReference type="Gene3D" id="3.30.450.20">
    <property type="entry name" value="PAS domain"/>
    <property type="match status" value="2"/>
</dbReference>
<dbReference type="InterPro" id="IPR004358">
    <property type="entry name" value="Sig_transdc_His_kin-like_C"/>
</dbReference>
<dbReference type="InterPro" id="IPR005467">
    <property type="entry name" value="His_kinase_dom"/>
</dbReference>
<dbReference type="Gene3D" id="1.10.287.130">
    <property type="match status" value="1"/>
</dbReference>
<dbReference type="PANTHER" id="PTHR45453">
    <property type="entry name" value="PHOSPHATE REGULON SENSOR PROTEIN PHOR"/>
    <property type="match status" value="1"/>
</dbReference>
<dbReference type="InterPro" id="IPR003661">
    <property type="entry name" value="HisK_dim/P_dom"/>
</dbReference>
<keyword evidence="5" id="KW-0808">Transferase</keyword>
<dbReference type="InterPro" id="IPR000014">
    <property type="entry name" value="PAS"/>
</dbReference>
<dbReference type="Pfam" id="PF00989">
    <property type="entry name" value="PAS"/>
    <property type="match status" value="1"/>
</dbReference>
<dbReference type="SMART" id="SM00091">
    <property type="entry name" value="PAS"/>
    <property type="match status" value="1"/>
</dbReference>
<keyword evidence="9" id="KW-0175">Coiled coil</keyword>
<feature type="domain" description="Histidine kinase" evidence="11">
    <location>
        <begin position="382"/>
        <end position="602"/>
    </location>
</feature>
<dbReference type="SUPFAM" id="SSF55785">
    <property type="entry name" value="PYP-like sensor domain (PAS domain)"/>
    <property type="match status" value="1"/>
</dbReference>
<dbReference type="InterPro" id="IPR049814">
    <property type="entry name" value="Resp_reg_WalK"/>
</dbReference>
<dbReference type="SUPFAM" id="SSF158472">
    <property type="entry name" value="HAMP domain-like"/>
    <property type="match status" value="1"/>
</dbReference>
<comment type="caution">
    <text evidence="14">The sequence shown here is derived from an EMBL/GenBank/DDBJ whole genome shotgun (WGS) entry which is preliminary data.</text>
</comment>
<dbReference type="NCBIfam" id="NF033092">
    <property type="entry name" value="HK_WalK"/>
    <property type="match status" value="1"/>
</dbReference>
<evidence type="ECO:0000313" key="15">
    <source>
        <dbReference type="Proteomes" id="UP000094764"/>
    </source>
</evidence>
<evidence type="ECO:0000259" key="11">
    <source>
        <dbReference type="PROSITE" id="PS50109"/>
    </source>
</evidence>
<keyword evidence="7" id="KW-0902">Two-component regulatory system</keyword>
<evidence type="ECO:0000256" key="10">
    <source>
        <dbReference type="SAM" id="Phobius"/>
    </source>
</evidence>
<dbReference type="EC" id="2.7.13.3" evidence="3"/>
<dbReference type="PANTHER" id="PTHR45453:SF1">
    <property type="entry name" value="PHOSPHATE REGULON SENSOR PROTEIN PHOR"/>
    <property type="match status" value="1"/>
</dbReference>
<organism evidence="14 15">
    <name type="scientific">Enterococcus quebecensis</name>
    <dbReference type="NCBI Taxonomy" id="903983"/>
    <lineage>
        <taxon>Bacteria</taxon>
        <taxon>Bacillati</taxon>
        <taxon>Bacillota</taxon>
        <taxon>Bacilli</taxon>
        <taxon>Lactobacillales</taxon>
        <taxon>Enterococcaceae</taxon>
        <taxon>Enterococcus</taxon>
    </lineage>
</organism>
<dbReference type="PROSITE" id="PS50109">
    <property type="entry name" value="HIS_KIN"/>
    <property type="match status" value="1"/>
</dbReference>
<evidence type="ECO:0000259" key="12">
    <source>
        <dbReference type="PROSITE" id="PS50112"/>
    </source>
</evidence>
<dbReference type="InterPro" id="IPR036097">
    <property type="entry name" value="HisK_dim/P_sf"/>
</dbReference>
<dbReference type="InterPro" id="IPR035965">
    <property type="entry name" value="PAS-like_dom_sf"/>
</dbReference>
<dbReference type="SMART" id="SM00388">
    <property type="entry name" value="HisKA"/>
    <property type="match status" value="1"/>
</dbReference>
<keyword evidence="4" id="KW-0597">Phosphoprotein</keyword>
<evidence type="ECO:0000256" key="9">
    <source>
        <dbReference type="SAM" id="Coils"/>
    </source>
</evidence>
<evidence type="ECO:0000256" key="5">
    <source>
        <dbReference type="ARBA" id="ARBA00022679"/>
    </source>
</evidence>
<feature type="transmembrane region" description="Helical" evidence="10">
    <location>
        <begin position="15"/>
        <end position="35"/>
    </location>
</feature>
<dbReference type="SMART" id="SM00304">
    <property type="entry name" value="HAMP"/>
    <property type="match status" value="1"/>
</dbReference>
<dbReference type="SUPFAM" id="SSF47384">
    <property type="entry name" value="Homodimeric domain of signal transducing histidine kinase"/>
    <property type="match status" value="1"/>
</dbReference>
<comment type="subcellular location">
    <subcellularLocation>
        <location evidence="2">Membrane</location>
    </subcellularLocation>
</comment>
<comment type="catalytic activity">
    <reaction evidence="1">
        <text>ATP + protein L-histidine = ADP + protein N-phospho-L-histidine.</text>
        <dbReference type="EC" id="2.7.13.3"/>
    </reaction>
</comment>
<name>A0A1E5GUC8_9ENTE</name>
<accession>A0A1E5GUC8</accession>
<dbReference type="GO" id="GO:0006355">
    <property type="term" value="P:regulation of DNA-templated transcription"/>
    <property type="evidence" value="ECO:0007669"/>
    <property type="project" value="InterPro"/>
</dbReference>
<dbReference type="InterPro" id="IPR013767">
    <property type="entry name" value="PAS_fold"/>
</dbReference>
<dbReference type="CDD" id="cd00130">
    <property type="entry name" value="PAS"/>
    <property type="match status" value="1"/>
</dbReference>
<keyword evidence="15" id="KW-1185">Reference proteome</keyword>
<dbReference type="CDD" id="cd00075">
    <property type="entry name" value="HATPase"/>
    <property type="match status" value="1"/>
</dbReference>
<dbReference type="PATRIC" id="fig|903983.4.peg.2576"/>
<dbReference type="AlphaFoldDB" id="A0A1E5GUC8"/>
<feature type="transmembrane region" description="Helical" evidence="10">
    <location>
        <begin position="179"/>
        <end position="199"/>
    </location>
</feature>
<dbReference type="GO" id="GO:0016036">
    <property type="term" value="P:cellular response to phosphate starvation"/>
    <property type="evidence" value="ECO:0007669"/>
    <property type="project" value="TreeGrafter"/>
</dbReference>
<dbReference type="CDD" id="cd00082">
    <property type="entry name" value="HisKA"/>
    <property type="match status" value="1"/>
</dbReference>
<keyword evidence="6 14" id="KW-0418">Kinase</keyword>
<dbReference type="OrthoDB" id="9813151at2"/>
<dbReference type="PRINTS" id="PR00344">
    <property type="entry name" value="BCTRLSENSOR"/>
</dbReference>
<keyword evidence="10" id="KW-1133">Transmembrane helix</keyword>
<dbReference type="STRING" id="903983.BCR23_05230"/>
<dbReference type="SMART" id="SM00387">
    <property type="entry name" value="HATPase_c"/>
    <property type="match status" value="1"/>
</dbReference>
<gene>
    <name evidence="14" type="ORF">BCR23_05230</name>
</gene>
<feature type="coiled-coil region" evidence="9">
    <location>
        <begin position="233"/>
        <end position="267"/>
    </location>
</feature>